<dbReference type="RefSeq" id="WP_121376391.1">
    <property type="nucleotide sequence ID" value="NZ_RBLC01000002.1"/>
</dbReference>
<evidence type="ECO:0000313" key="4">
    <source>
        <dbReference type="Proteomes" id="UP000277579"/>
    </source>
</evidence>
<keyword evidence="4" id="KW-1185">Reference proteome</keyword>
<evidence type="ECO:0000256" key="2">
    <source>
        <dbReference type="SAM" id="SignalP"/>
    </source>
</evidence>
<accession>A0A495MAZ8</accession>
<protein>
    <submittedName>
        <fullName evidence="3">Uncharacterized protein</fullName>
    </submittedName>
</protein>
<reference evidence="3 4" key="1">
    <citation type="submission" date="2018-10" db="EMBL/GenBank/DDBJ databases">
        <title>Genomic Encyclopedia of Archaeal and Bacterial Type Strains, Phase II (KMG-II): from individual species to whole genera.</title>
        <authorList>
            <person name="Goeker M."/>
        </authorList>
    </citation>
    <scope>NUCLEOTIDE SEQUENCE [LARGE SCALE GENOMIC DNA]</scope>
    <source>
        <strain evidence="3 4">DSM 29537</strain>
    </source>
</reference>
<organism evidence="3 4">
    <name type="scientific">Flavobacterium endophyticum</name>
    <dbReference type="NCBI Taxonomy" id="1540163"/>
    <lineage>
        <taxon>Bacteria</taxon>
        <taxon>Pseudomonadati</taxon>
        <taxon>Bacteroidota</taxon>
        <taxon>Flavobacteriia</taxon>
        <taxon>Flavobacteriales</taxon>
        <taxon>Flavobacteriaceae</taxon>
        <taxon>Flavobacterium</taxon>
    </lineage>
</organism>
<name>A0A495MAZ8_9FLAO</name>
<feature type="signal peptide" evidence="2">
    <location>
        <begin position="1"/>
        <end position="19"/>
    </location>
</feature>
<keyword evidence="2" id="KW-0732">Signal</keyword>
<evidence type="ECO:0000313" key="3">
    <source>
        <dbReference type="EMBL" id="RKS23167.1"/>
    </source>
</evidence>
<evidence type="ECO:0000256" key="1">
    <source>
        <dbReference type="SAM" id="MobiDB-lite"/>
    </source>
</evidence>
<sequence>MKKLFLLLLVSFFCFGGNAKTFEPLKITETSEAFFKGAQQRKKTVHVKSYKKKNGTTVKSHKRRSPRSH</sequence>
<proteinExistence type="predicted"/>
<comment type="caution">
    <text evidence="3">The sequence shown here is derived from an EMBL/GenBank/DDBJ whole genome shotgun (WGS) entry which is preliminary data.</text>
</comment>
<gene>
    <name evidence="3" type="ORF">CLV94_2072</name>
</gene>
<dbReference type="EMBL" id="RBLC01000002">
    <property type="protein sequence ID" value="RKS23167.1"/>
    <property type="molecule type" value="Genomic_DNA"/>
</dbReference>
<feature type="chain" id="PRO_5019712261" evidence="2">
    <location>
        <begin position="20"/>
        <end position="69"/>
    </location>
</feature>
<feature type="region of interest" description="Disordered" evidence="1">
    <location>
        <begin position="45"/>
        <end position="69"/>
    </location>
</feature>
<dbReference type="AlphaFoldDB" id="A0A495MAZ8"/>
<dbReference type="Proteomes" id="UP000277579">
    <property type="component" value="Unassembled WGS sequence"/>
</dbReference>